<feature type="chain" id="PRO_5036805716" evidence="5">
    <location>
        <begin position="27"/>
        <end position="594"/>
    </location>
</feature>
<dbReference type="Pfam" id="PF13650">
    <property type="entry name" value="Asp_protease_2"/>
    <property type="match status" value="2"/>
</dbReference>
<proteinExistence type="predicted"/>
<sequence>MRSTLFAPVLAAASLLAALATPPALAATPCKRQALEVPVELVDYRPIVTLTVAGQELRMLLDTGAFFSSLKTSTATELGLPLKRAPAGLQVEGYAGAIDYQVTKVDEVNFHGLPLKNVEFLVGGNELGLGIRGILGRNFLGLTDMEYDLAQGMVRLIFLKGDCEEVHPVYWANDVPVIEADLEGGPRDKTLRVDVKVNNKRFNAILDTGAFASILNLSAARRAGMERDSFKELGRIGGGGEGSLRVWTAPLRSFELGGQKVSELNIKVSEAHSRDFDLILGLDYFLSHRIYVSYRQRKLYATWNGGPIFSQGAVNRTEDAQQGAARNEAVPTDAAGLVRVASAAATRGDTATALQHLDRAVALAPESPDVRLARARVLNTARRGEATLRDLDEALHLSPELHAARLLRAQIRTTLKQRTAAVDDLQELDRRLPQTAEPRRDMANLYAHLDHLPEALRQWELWMAPRPKDADRLQVLNARCWLRARLSQQLEAALKDCQAAIEGDEENPAFRDSLGWLQLRRNQPEEALKAFNQALKRKPDHAWALVGRSLSQRQRGEATAAQQDWAAALAANARIPEEVQNAGFGDLLERHSAP</sequence>
<accession>A0A931IV49</accession>
<evidence type="ECO:0000256" key="2">
    <source>
        <dbReference type="ARBA" id="ARBA00022801"/>
    </source>
</evidence>
<comment type="caution">
    <text evidence="7">The sequence shown here is derived from an EMBL/GenBank/DDBJ whole genome shotgun (WGS) entry which is preliminary data.</text>
</comment>
<gene>
    <name evidence="7" type="ORF">I7X43_01775</name>
</gene>
<evidence type="ECO:0000256" key="1">
    <source>
        <dbReference type="ARBA" id="ARBA00022737"/>
    </source>
</evidence>
<keyword evidence="8" id="KW-1185">Reference proteome</keyword>
<dbReference type="RefSeq" id="WP_198099171.1">
    <property type="nucleotide sequence ID" value="NZ_JAEDAL010000001.1"/>
</dbReference>
<dbReference type="Gene3D" id="1.25.40.10">
    <property type="entry name" value="Tetratricopeptide repeat domain"/>
    <property type="match status" value="2"/>
</dbReference>
<reference evidence="7" key="1">
    <citation type="submission" date="2020-12" db="EMBL/GenBank/DDBJ databases">
        <title>The genome sequence of Inhella sp. 4Y17.</title>
        <authorList>
            <person name="Liu Y."/>
        </authorList>
    </citation>
    <scope>NUCLEOTIDE SEQUENCE</scope>
    <source>
        <strain evidence="7">4Y10</strain>
    </source>
</reference>
<dbReference type="EMBL" id="JAEDAL010000001">
    <property type="protein sequence ID" value="MBH9551564.1"/>
    <property type="molecule type" value="Genomic_DNA"/>
</dbReference>
<evidence type="ECO:0000256" key="5">
    <source>
        <dbReference type="SAM" id="SignalP"/>
    </source>
</evidence>
<keyword evidence="7" id="KW-0645">Protease</keyword>
<dbReference type="InterPro" id="IPR021109">
    <property type="entry name" value="Peptidase_aspartic_dom_sf"/>
</dbReference>
<dbReference type="Proteomes" id="UP000620139">
    <property type="component" value="Unassembled WGS sequence"/>
</dbReference>
<keyword evidence="3 4" id="KW-0802">TPR repeat</keyword>
<dbReference type="InterPro" id="IPR050498">
    <property type="entry name" value="Ycf3"/>
</dbReference>
<dbReference type="InterPro" id="IPR019734">
    <property type="entry name" value="TPR_rpt"/>
</dbReference>
<evidence type="ECO:0000256" key="4">
    <source>
        <dbReference type="PROSITE-ProRule" id="PRU00339"/>
    </source>
</evidence>
<evidence type="ECO:0000259" key="6">
    <source>
        <dbReference type="PROSITE" id="PS50175"/>
    </source>
</evidence>
<keyword evidence="2" id="KW-0378">Hydrolase</keyword>
<dbReference type="PROSITE" id="PS50175">
    <property type="entry name" value="ASP_PROT_RETROV"/>
    <property type="match status" value="1"/>
</dbReference>
<organism evidence="7 8">
    <name type="scientific">Inhella gelatinilytica</name>
    <dbReference type="NCBI Taxonomy" id="2795030"/>
    <lineage>
        <taxon>Bacteria</taxon>
        <taxon>Pseudomonadati</taxon>
        <taxon>Pseudomonadota</taxon>
        <taxon>Betaproteobacteria</taxon>
        <taxon>Burkholderiales</taxon>
        <taxon>Sphaerotilaceae</taxon>
        <taxon>Inhella</taxon>
    </lineage>
</organism>
<dbReference type="AlphaFoldDB" id="A0A931IV49"/>
<feature type="repeat" description="TPR" evidence="4">
    <location>
        <begin position="508"/>
        <end position="541"/>
    </location>
</feature>
<dbReference type="InterPro" id="IPR011990">
    <property type="entry name" value="TPR-like_helical_dom_sf"/>
</dbReference>
<dbReference type="PANTHER" id="PTHR44858">
    <property type="entry name" value="TETRATRICOPEPTIDE REPEAT PROTEIN 6"/>
    <property type="match status" value="1"/>
</dbReference>
<feature type="domain" description="Peptidase A2" evidence="6">
    <location>
        <begin position="57"/>
        <end position="139"/>
    </location>
</feature>
<keyword evidence="5" id="KW-0732">Signal</keyword>
<dbReference type="Gene3D" id="2.40.70.10">
    <property type="entry name" value="Acid Proteases"/>
    <property type="match status" value="2"/>
</dbReference>
<dbReference type="GO" id="GO:0006508">
    <property type="term" value="P:proteolysis"/>
    <property type="evidence" value="ECO:0007669"/>
    <property type="project" value="UniProtKB-KW"/>
</dbReference>
<dbReference type="PANTHER" id="PTHR44858:SF1">
    <property type="entry name" value="UDP-N-ACETYLGLUCOSAMINE--PEPTIDE N-ACETYLGLUCOSAMINYLTRANSFERASE SPINDLY-RELATED"/>
    <property type="match status" value="1"/>
</dbReference>
<dbReference type="GO" id="GO:0004190">
    <property type="term" value="F:aspartic-type endopeptidase activity"/>
    <property type="evidence" value="ECO:0007669"/>
    <property type="project" value="InterPro"/>
</dbReference>
<dbReference type="InterPro" id="IPR001995">
    <property type="entry name" value="Peptidase_A2_cat"/>
</dbReference>
<evidence type="ECO:0000313" key="7">
    <source>
        <dbReference type="EMBL" id="MBH9551564.1"/>
    </source>
</evidence>
<dbReference type="PROSITE" id="PS50005">
    <property type="entry name" value="TPR"/>
    <property type="match status" value="1"/>
</dbReference>
<dbReference type="SMART" id="SM00028">
    <property type="entry name" value="TPR"/>
    <property type="match status" value="3"/>
</dbReference>
<dbReference type="InterPro" id="IPR034122">
    <property type="entry name" value="Retropepsin-like_bacterial"/>
</dbReference>
<protein>
    <submittedName>
        <fullName evidence="7">Aspartyl protease family protein</fullName>
    </submittedName>
</protein>
<dbReference type="Pfam" id="PF14559">
    <property type="entry name" value="TPR_19"/>
    <property type="match status" value="1"/>
</dbReference>
<feature type="signal peptide" evidence="5">
    <location>
        <begin position="1"/>
        <end position="26"/>
    </location>
</feature>
<keyword evidence="1" id="KW-0677">Repeat</keyword>
<dbReference type="SUPFAM" id="SSF50630">
    <property type="entry name" value="Acid proteases"/>
    <property type="match status" value="2"/>
</dbReference>
<evidence type="ECO:0000256" key="3">
    <source>
        <dbReference type="ARBA" id="ARBA00022803"/>
    </source>
</evidence>
<name>A0A931IV49_9BURK</name>
<evidence type="ECO:0000313" key="8">
    <source>
        <dbReference type="Proteomes" id="UP000620139"/>
    </source>
</evidence>
<dbReference type="CDD" id="cd05483">
    <property type="entry name" value="retropepsin_like_bacteria"/>
    <property type="match status" value="1"/>
</dbReference>
<dbReference type="SUPFAM" id="SSF48452">
    <property type="entry name" value="TPR-like"/>
    <property type="match status" value="1"/>
</dbReference>